<keyword evidence="6 9" id="KW-0460">Magnesium</keyword>
<dbReference type="GO" id="GO:0005524">
    <property type="term" value="F:ATP binding"/>
    <property type="evidence" value="ECO:0007669"/>
    <property type="project" value="UniProtKB-KW"/>
</dbReference>
<keyword evidence="3 9" id="KW-0548">Nucleotidyltransferase</keyword>
<keyword evidence="4 9" id="KW-0547">Nucleotide-binding</keyword>
<feature type="domain" description="Cytidyltransferase-like" evidence="10">
    <location>
        <begin position="6"/>
        <end position="133"/>
    </location>
</feature>
<dbReference type="PANTHER" id="PTHR21342:SF1">
    <property type="entry name" value="PHOSPHOPANTETHEINE ADENYLYLTRANSFERASE"/>
    <property type="match status" value="1"/>
</dbReference>
<feature type="binding site" evidence="9">
    <location>
        <position position="42"/>
    </location>
    <ligand>
        <name>substrate</name>
    </ligand>
</feature>
<dbReference type="InterPro" id="IPR001980">
    <property type="entry name" value="PPAT"/>
</dbReference>
<feature type="binding site" evidence="9">
    <location>
        <position position="99"/>
    </location>
    <ligand>
        <name>ATP</name>
        <dbReference type="ChEBI" id="CHEBI:30616"/>
    </ligand>
</feature>
<sequence>MTQIAIYPGTFDPITNGHLDLIRRSAKLFDKVVVGVAASASKKPLFSLEQRVELAKEVTADLENVEIHGFSGLLVDFAKAENASVLIRGLRAVADFEYEFQLAGMNRHLHPEMETIFLTPAQEYTFISSSLVKDVAFHGGNVSEFLQPCVEQAVKAQLAKR</sequence>
<keyword evidence="5 9" id="KW-0067">ATP-binding</keyword>
<dbReference type="HAMAP" id="MF_00151">
    <property type="entry name" value="PPAT_bact"/>
    <property type="match status" value="1"/>
</dbReference>
<evidence type="ECO:0000259" key="10">
    <source>
        <dbReference type="Pfam" id="PF01467"/>
    </source>
</evidence>
<feature type="site" description="Transition state stabilizer" evidence="9">
    <location>
        <position position="18"/>
    </location>
</feature>
<keyword evidence="7 9" id="KW-0173">Coenzyme A biosynthesis</keyword>
<feature type="binding site" evidence="9">
    <location>
        <begin position="124"/>
        <end position="130"/>
    </location>
    <ligand>
        <name>ATP</name>
        <dbReference type="ChEBI" id="CHEBI:30616"/>
    </ligand>
</feature>
<keyword evidence="2 9" id="KW-0808">Transferase</keyword>
<dbReference type="Pfam" id="PF01467">
    <property type="entry name" value="CTP_transf_like"/>
    <property type="match status" value="1"/>
</dbReference>
<dbReference type="NCBIfam" id="TIGR00125">
    <property type="entry name" value="cyt_tran_rel"/>
    <property type="match status" value="1"/>
</dbReference>
<accession>A0A4U1BQN1</accession>
<comment type="subcellular location">
    <subcellularLocation>
        <location evidence="9">Cytoplasm</location>
    </subcellularLocation>
</comment>
<evidence type="ECO:0000256" key="9">
    <source>
        <dbReference type="HAMAP-Rule" id="MF_00151"/>
    </source>
</evidence>
<comment type="caution">
    <text evidence="11">The sequence shown here is derived from an EMBL/GenBank/DDBJ whole genome shotgun (WGS) entry which is preliminary data.</text>
</comment>
<dbReference type="CDD" id="cd02163">
    <property type="entry name" value="PPAT"/>
    <property type="match status" value="1"/>
</dbReference>
<dbReference type="InterPro" id="IPR014729">
    <property type="entry name" value="Rossmann-like_a/b/a_fold"/>
</dbReference>
<dbReference type="FunFam" id="3.40.50.620:FF:000012">
    <property type="entry name" value="Phosphopantetheine adenylyltransferase"/>
    <property type="match status" value="1"/>
</dbReference>
<evidence type="ECO:0000256" key="8">
    <source>
        <dbReference type="ARBA" id="ARBA00029346"/>
    </source>
</evidence>
<dbReference type="PRINTS" id="PR01020">
    <property type="entry name" value="LPSBIOSNTHSS"/>
</dbReference>
<evidence type="ECO:0000256" key="7">
    <source>
        <dbReference type="ARBA" id="ARBA00022993"/>
    </source>
</evidence>
<dbReference type="PANTHER" id="PTHR21342">
    <property type="entry name" value="PHOSPHOPANTETHEINE ADENYLYLTRANSFERASE"/>
    <property type="match status" value="1"/>
</dbReference>
<dbReference type="GO" id="GO:0004595">
    <property type="term" value="F:pantetheine-phosphate adenylyltransferase activity"/>
    <property type="evidence" value="ECO:0007669"/>
    <property type="project" value="UniProtKB-UniRule"/>
</dbReference>
<evidence type="ECO:0000313" key="12">
    <source>
        <dbReference type="Proteomes" id="UP000305675"/>
    </source>
</evidence>
<dbReference type="NCBIfam" id="TIGR01510">
    <property type="entry name" value="coaD_prev_kdtB"/>
    <property type="match status" value="1"/>
</dbReference>
<gene>
    <name evidence="9 11" type="primary">coaD</name>
    <name evidence="11" type="ORF">FCL42_08760</name>
</gene>
<dbReference type="SUPFAM" id="SSF52374">
    <property type="entry name" value="Nucleotidylyl transferase"/>
    <property type="match status" value="1"/>
</dbReference>
<dbReference type="GO" id="GO:0005737">
    <property type="term" value="C:cytoplasm"/>
    <property type="evidence" value="ECO:0007669"/>
    <property type="project" value="UniProtKB-SubCell"/>
</dbReference>
<dbReference type="RefSeq" id="WP_136863020.1">
    <property type="nucleotide sequence ID" value="NZ_SWCJ01000004.1"/>
</dbReference>
<reference evidence="11 12" key="1">
    <citation type="submission" date="2019-04" db="EMBL/GenBank/DDBJ databases">
        <authorList>
            <person name="Hwang J.C."/>
        </authorList>
    </citation>
    <scope>NUCLEOTIDE SEQUENCE [LARGE SCALE GENOMIC DNA]</scope>
    <source>
        <strain evidence="11 12">IMCC35002</strain>
    </source>
</reference>
<feature type="binding site" evidence="9">
    <location>
        <position position="18"/>
    </location>
    <ligand>
        <name>ATP</name>
        <dbReference type="ChEBI" id="CHEBI:30616"/>
    </ligand>
</feature>
<evidence type="ECO:0000313" key="11">
    <source>
        <dbReference type="EMBL" id="TKB56290.1"/>
    </source>
</evidence>
<feature type="binding site" evidence="9">
    <location>
        <position position="88"/>
    </location>
    <ligand>
        <name>substrate</name>
    </ligand>
</feature>
<dbReference type="OrthoDB" id="9806661at2"/>
<dbReference type="UniPathway" id="UPA00241">
    <property type="reaction ID" value="UER00355"/>
</dbReference>
<evidence type="ECO:0000256" key="2">
    <source>
        <dbReference type="ARBA" id="ARBA00022679"/>
    </source>
</evidence>
<evidence type="ECO:0000256" key="6">
    <source>
        <dbReference type="ARBA" id="ARBA00022842"/>
    </source>
</evidence>
<comment type="cofactor">
    <cofactor evidence="9">
        <name>Mg(2+)</name>
        <dbReference type="ChEBI" id="CHEBI:18420"/>
    </cofactor>
</comment>
<protein>
    <recommendedName>
        <fullName evidence="9">Phosphopantetheine adenylyltransferase</fullName>
        <ecNumber evidence="9">2.7.7.3</ecNumber>
    </recommendedName>
    <alternativeName>
        <fullName evidence="9">Dephospho-CoA pyrophosphorylase</fullName>
    </alternativeName>
    <alternativeName>
        <fullName evidence="9">Pantetheine-phosphate adenylyltransferase</fullName>
        <shortName evidence="9">PPAT</shortName>
    </alternativeName>
</protein>
<proteinExistence type="inferred from homology"/>
<keyword evidence="1 9" id="KW-0963">Cytoplasm</keyword>
<dbReference type="Gene3D" id="3.40.50.620">
    <property type="entry name" value="HUPs"/>
    <property type="match status" value="1"/>
</dbReference>
<dbReference type="GO" id="GO:0015937">
    <property type="term" value="P:coenzyme A biosynthetic process"/>
    <property type="evidence" value="ECO:0007669"/>
    <property type="project" value="UniProtKB-UniRule"/>
</dbReference>
<evidence type="ECO:0000256" key="1">
    <source>
        <dbReference type="ARBA" id="ARBA00022490"/>
    </source>
</evidence>
<feature type="binding site" evidence="9">
    <location>
        <position position="10"/>
    </location>
    <ligand>
        <name>substrate</name>
    </ligand>
</feature>
<feature type="binding site" evidence="9">
    <location>
        <position position="74"/>
    </location>
    <ligand>
        <name>substrate</name>
    </ligand>
</feature>
<name>A0A4U1BQN1_9GAMM</name>
<comment type="function">
    <text evidence="9">Reversibly transfers an adenylyl group from ATP to 4'-phosphopantetheine, yielding dephospho-CoA (dPCoA) and pyrophosphate.</text>
</comment>
<keyword evidence="12" id="KW-1185">Reference proteome</keyword>
<comment type="similarity">
    <text evidence="9">Belongs to the bacterial CoaD family.</text>
</comment>
<organism evidence="11 12">
    <name type="scientific">Ferrimonas aestuarii</name>
    <dbReference type="NCBI Taxonomy" id="2569539"/>
    <lineage>
        <taxon>Bacteria</taxon>
        <taxon>Pseudomonadati</taxon>
        <taxon>Pseudomonadota</taxon>
        <taxon>Gammaproteobacteria</taxon>
        <taxon>Alteromonadales</taxon>
        <taxon>Ferrimonadaceae</taxon>
        <taxon>Ferrimonas</taxon>
    </lineage>
</organism>
<dbReference type="EC" id="2.7.7.3" evidence="9"/>
<feature type="binding site" evidence="9">
    <location>
        <begin position="10"/>
        <end position="11"/>
    </location>
    <ligand>
        <name>ATP</name>
        <dbReference type="ChEBI" id="CHEBI:30616"/>
    </ligand>
</feature>
<evidence type="ECO:0000256" key="5">
    <source>
        <dbReference type="ARBA" id="ARBA00022840"/>
    </source>
</evidence>
<dbReference type="Proteomes" id="UP000305675">
    <property type="component" value="Unassembled WGS sequence"/>
</dbReference>
<comment type="subunit">
    <text evidence="9">Homohexamer.</text>
</comment>
<feature type="binding site" evidence="9">
    <location>
        <begin position="89"/>
        <end position="91"/>
    </location>
    <ligand>
        <name>ATP</name>
        <dbReference type="ChEBI" id="CHEBI:30616"/>
    </ligand>
</feature>
<dbReference type="InterPro" id="IPR004821">
    <property type="entry name" value="Cyt_trans-like"/>
</dbReference>
<evidence type="ECO:0000256" key="4">
    <source>
        <dbReference type="ARBA" id="ARBA00022741"/>
    </source>
</evidence>
<comment type="catalytic activity">
    <reaction evidence="8 9">
        <text>(R)-4'-phosphopantetheine + ATP + H(+) = 3'-dephospho-CoA + diphosphate</text>
        <dbReference type="Rhea" id="RHEA:19801"/>
        <dbReference type="ChEBI" id="CHEBI:15378"/>
        <dbReference type="ChEBI" id="CHEBI:30616"/>
        <dbReference type="ChEBI" id="CHEBI:33019"/>
        <dbReference type="ChEBI" id="CHEBI:57328"/>
        <dbReference type="ChEBI" id="CHEBI:61723"/>
        <dbReference type="EC" id="2.7.7.3"/>
    </reaction>
</comment>
<dbReference type="EMBL" id="SWCJ01000004">
    <property type="protein sequence ID" value="TKB56290.1"/>
    <property type="molecule type" value="Genomic_DNA"/>
</dbReference>
<comment type="pathway">
    <text evidence="9">Cofactor biosynthesis; coenzyme A biosynthesis; CoA from (R)-pantothenate: step 4/5.</text>
</comment>
<dbReference type="AlphaFoldDB" id="A0A4U1BQN1"/>
<evidence type="ECO:0000256" key="3">
    <source>
        <dbReference type="ARBA" id="ARBA00022695"/>
    </source>
</evidence>